<gene>
    <name evidence="1" type="ORF">GAY01_08550</name>
</gene>
<evidence type="ECO:0000313" key="2">
    <source>
        <dbReference type="Proteomes" id="UP000433382"/>
    </source>
</evidence>
<dbReference type="SUPFAM" id="SSF53335">
    <property type="entry name" value="S-adenosyl-L-methionine-dependent methyltransferases"/>
    <property type="match status" value="1"/>
</dbReference>
<accession>A0A6I0GAY7</accession>
<dbReference type="InterPro" id="IPR029063">
    <property type="entry name" value="SAM-dependent_MTases_sf"/>
</dbReference>
<comment type="caution">
    <text evidence="1">The sequence shown here is derived from an EMBL/GenBank/DDBJ whole genome shotgun (WGS) entry which is preliminary data.</text>
</comment>
<proteinExistence type="predicted"/>
<keyword evidence="1" id="KW-0808">Transferase</keyword>
<dbReference type="Proteomes" id="UP000433382">
    <property type="component" value="Unassembled WGS sequence"/>
</dbReference>
<name>A0A6I0GAY7_PHOVU</name>
<dbReference type="GO" id="GO:0008168">
    <property type="term" value="F:methyltransferase activity"/>
    <property type="evidence" value="ECO:0007669"/>
    <property type="project" value="UniProtKB-KW"/>
</dbReference>
<sequence length="167" mass="19015">MEIKRVWEMPNSRTFNIKAISSIIEKYAHGCIIDPFANNSRIATITNDIDTQFETTYHMDAIDFLNMFAPNSIDTVLYDPPYSPRQVSECYKKLGITVNMQTTQASYWSKQKEAISRIVKKDGIVITCGWNSGGIGKKYGFEIMEILLVAHGGWHNDTIVTVERKIN</sequence>
<keyword evidence="1" id="KW-0489">Methyltransferase</keyword>
<dbReference type="AlphaFoldDB" id="A0A6I0GAY7"/>
<organism evidence="1 2">
    <name type="scientific">Phocaeicola vulgatus</name>
    <name type="common">Bacteroides vulgatus</name>
    <dbReference type="NCBI Taxonomy" id="821"/>
    <lineage>
        <taxon>Bacteria</taxon>
        <taxon>Pseudomonadati</taxon>
        <taxon>Bacteroidota</taxon>
        <taxon>Bacteroidia</taxon>
        <taxon>Bacteroidales</taxon>
        <taxon>Bacteroidaceae</taxon>
        <taxon>Phocaeicola</taxon>
    </lineage>
</organism>
<protein>
    <submittedName>
        <fullName evidence="1">Adenine-specific DNA methylase</fullName>
    </submittedName>
</protein>
<dbReference type="Gene3D" id="3.40.50.150">
    <property type="entry name" value="Vaccinia Virus protein VP39"/>
    <property type="match status" value="1"/>
</dbReference>
<dbReference type="GO" id="GO:0032259">
    <property type="term" value="P:methylation"/>
    <property type="evidence" value="ECO:0007669"/>
    <property type="project" value="UniProtKB-KW"/>
</dbReference>
<dbReference type="EMBL" id="WCZM01000010">
    <property type="protein sequence ID" value="KAB3572050.1"/>
    <property type="molecule type" value="Genomic_DNA"/>
</dbReference>
<reference evidence="1 2" key="1">
    <citation type="journal article" date="2019" name="Nat. Med.">
        <title>A library of human gut bacterial isolates paired with longitudinal multiomics data enables mechanistic microbiome research.</title>
        <authorList>
            <person name="Poyet M."/>
            <person name="Groussin M."/>
            <person name="Gibbons S.M."/>
            <person name="Avila-Pacheco J."/>
            <person name="Jiang X."/>
            <person name="Kearney S.M."/>
            <person name="Perrotta A.R."/>
            <person name="Berdy B."/>
            <person name="Zhao S."/>
            <person name="Lieberman T.D."/>
            <person name="Swanson P.K."/>
            <person name="Smith M."/>
            <person name="Roesemann S."/>
            <person name="Alexander J.E."/>
            <person name="Rich S.A."/>
            <person name="Livny J."/>
            <person name="Vlamakis H."/>
            <person name="Clish C."/>
            <person name="Bullock K."/>
            <person name="Deik A."/>
            <person name="Scott J."/>
            <person name="Pierce K.A."/>
            <person name="Xavier R.J."/>
            <person name="Alm E.J."/>
        </authorList>
    </citation>
    <scope>NUCLEOTIDE SEQUENCE [LARGE SCALE GENOMIC DNA]</scope>
    <source>
        <strain evidence="1 2">BIOML-A73</strain>
    </source>
</reference>
<evidence type="ECO:0000313" key="1">
    <source>
        <dbReference type="EMBL" id="KAB3572050.1"/>
    </source>
</evidence>